<dbReference type="AlphaFoldDB" id="M3D9V8"/>
<feature type="region of interest" description="Disordered" evidence="1">
    <location>
        <begin position="1"/>
        <end position="104"/>
    </location>
</feature>
<accession>M3D9V8</accession>
<dbReference type="Proteomes" id="UP000030760">
    <property type="component" value="Unassembled WGS sequence"/>
</dbReference>
<evidence type="ECO:0000256" key="1">
    <source>
        <dbReference type="SAM" id="MobiDB-lite"/>
    </source>
</evidence>
<evidence type="ECO:0000313" key="2">
    <source>
        <dbReference type="EMBL" id="EMF53077.1"/>
    </source>
</evidence>
<proteinExistence type="predicted"/>
<sequence>MSVVRRGRGQLPPPQPPPPPPPPQDDPPPQDEPPPQEDPPPLLWRDDPPSAHQLCERRRPGREPPRLRLDTMLTRTTAPMKTKKRTSISAPAFHSPCRPPMSRA</sequence>
<reference evidence="3" key="1">
    <citation type="journal article" date="2013" name="Genome Announc.">
        <title>Draft Genome Sequence of Streptomyces bottropensis ATCC 25435, a Bottromycin-Producing Actinomycete.</title>
        <authorList>
            <person name="Zhang H."/>
            <person name="Zhou W."/>
            <person name="Zhuang Y."/>
            <person name="Liang X."/>
            <person name="Liu T."/>
        </authorList>
    </citation>
    <scope>NUCLEOTIDE SEQUENCE [LARGE SCALE GENOMIC DNA]</scope>
    <source>
        <strain evidence="3">ATCC 25435</strain>
    </source>
</reference>
<feature type="compositionally biased region" description="Pro residues" evidence="1">
    <location>
        <begin position="11"/>
        <end position="42"/>
    </location>
</feature>
<protein>
    <submittedName>
        <fullName evidence="2">Uncharacterized protein</fullName>
    </submittedName>
</protein>
<evidence type="ECO:0000313" key="3">
    <source>
        <dbReference type="Proteomes" id="UP000030760"/>
    </source>
</evidence>
<feature type="compositionally biased region" description="Basic and acidic residues" evidence="1">
    <location>
        <begin position="44"/>
        <end position="69"/>
    </location>
</feature>
<name>M3D9V8_9ACTN</name>
<gene>
    <name evidence="2" type="ORF">SBD_6153</name>
</gene>
<organism evidence="2 3">
    <name type="scientific">Streptomyces bottropensis ATCC 25435</name>
    <dbReference type="NCBI Taxonomy" id="1054862"/>
    <lineage>
        <taxon>Bacteria</taxon>
        <taxon>Bacillati</taxon>
        <taxon>Actinomycetota</taxon>
        <taxon>Actinomycetes</taxon>
        <taxon>Kitasatosporales</taxon>
        <taxon>Streptomycetaceae</taxon>
        <taxon>Streptomyces</taxon>
    </lineage>
</organism>
<dbReference type="EMBL" id="KB405094">
    <property type="protein sequence ID" value="EMF53077.1"/>
    <property type="molecule type" value="Genomic_DNA"/>
</dbReference>